<dbReference type="GO" id="GO:0016620">
    <property type="term" value="F:oxidoreductase activity, acting on the aldehyde or oxo group of donors, NAD or NADP as acceptor"/>
    <property type="evidence" value="ECO:0007669"/>
    <property type="project" value="InterPro"/>
</dbReference>
<evidence type="ECO:0000256" key="1">
    <source>
        <dbReference type="ARBA" id="ARBA00023002"/>
    </source>
</evidence>
<dbReference type="AlphaFoldDB" id="A0A7X1FB82"/>
<dbReference type="SUPFAM" id="SSF53720">
    <property type="entry name" value="ALDH-like"/>
    <property type="match status" value="1"/>
</dbReference>
<dbReference type="Proteomes" id="UP000520156">
    <property type="component" value="Unassembled WGS sequence"/>
</dbReference>
<dbReference type="InterPro" id="IPR015590">
    <property type="entry name" value="Aldehyde_DH_dom"/>
</dbReference>
<gene>
    <name evidence="3" type="ORF">H7F49_19045</name>
</gene>
<organism evidence="3 4">
    <name type="scientific">Novosphingobium aerophilum</name>
    <dbReference type="NCBI Taxonomy" id="2839843"/>
    <lineage>
        <taxon>Bacteria</taxon>
        <taxon>Pseudomonadati</taxon>
        <taxon>Pseudomonadota</taxon>
        <taxon>Alphaproteobacteria</taxon>
        <taxon>Sphingomonadales</taxon>
        <taxon>Sphingomonadaceae</taxon>
        <taxon>Novosphingobium</taxon>
    </lineage>
</organism>
<dbReference type="RefSeq" id="WP_185685130.1">
    <property type="nucleotide sequence ID" value="NZ_JACLAU010000089.1"/>
</dbReference>
<dbReference type="PANTHER" id="PTHR43353">
    <property type="entry name" value="SUCCINATE-SEMIALDEHYDE DEHYDROGENASE, MITOCHONDRIAL"/>
    <property type="match status" value="1"/>
</dbReference>
<name>A0A7X1FB82_9SPHN</name>
<dbReference type="Gene3D" id="3.40.309.10">
    <property type="entry name" value="Aldehyde Dehydrogenase, Chain A, domain 2"/>
    <property type="match status" value="1"/>
</dbReference>
<accession>A0A7X1FB82</accession>
<dbReference type="Pfam" id="PF00171">
    <property type="entry name" value="Aldedh"/>
    <property type="match status" value="1"/>
</dbReference>
<dbReference type="InterPro" id="IPR016162">
    <property type="entry name" value="Ald_DH_N"/>
</dbReference>
<protein>
    <submittedName>
        <fullName evidence="3">Aldehyde dehydrogenase (NADP(+))</fullName>
    </submittedName>
</protein>
<comment type="caution">
    <text evidence="3">The sequence shown here is derived from an EMBL/GenBank/DDBJ whole genome shotgun (WGS) entry which is preliminary data.</text>
</comment>
<dbReference type="InterPro" id="IPR016161">
    <property type="entry name" value="Ald_DH/histidinol_DH"/>
</dbReference>
<evidence type="ECO:0000313" key="4">
    <source>
        <dbReference type="Proteomes" id="UP000520156"/>
    </source>
</evidence>
<evidence type="ECO:0000259" key="2">
    <source>
        <dbReference type="Pfam" id="PF00171"/>
    </source>
</evidence>
<dbReference type="InterPro" id="IPR016163">
    <property type="entry name" value="Ald_DH_C"/>
</dbReference>
<keyword evidence="1" id="KW-0560">Oxidoreductase</keyword>
<dbReference type="InterPro" id="IPR044151">
    <property type="entry name" value="ALDH_KGSADH"/>
</dbReference>
<feature type="domain" description="Aldehyde dehydrogenase" evidence="2">
    <location>
        <begin position="40"/>
        <end position="364"/>
    </location>
</feature>
<sequence length="417" mass="42718">MPNVLTTDSLFATHLREGEFAGVRIDHADPARASGPKPDLRLTKRALGPVAVFGASNFPLAFSVAGGDTASALAAGCPVVVKGHPAHPGTGELVAGALSAAVAASELPAGTFSFLQDGGIGVGQALVSDARIKAVGFTGSRGAGEALVRLAAARSEPIPVYAEMSATNPVVLLPARLAEAAEQIGTAFVGSLTLGTGQFCTNPGLVFAIEGDGLERFLAAAADAVATWAPGVMLTPGICSAFAASSSQVSNHSGVSLLAESGTADLRASAKLLATDAATFLANPDLHHEMFGPAALVVRCSDLDQLADVLAAVEGQLTVAIHFNDADHIAARRLLPIAMDRAGRVLANGFGTGVEVSPAMVHGGPYPSTSDCRTTSVGTMAIERFLRPVCLQDFPEDLLPETVRESNPWGMPRRVWS</sequence>
<reference evidence="3 4" key="1">
    <citation type="submission" date="2020-08" db="EMBL/GenBank/DDBJ databases">
        <title>The genome sequence of Novosphingobium flavum 4Y4.</title>
        <authorList>
            <person name="Liu Y."/>
        </authorList>
    </citation>
    <scope>NUCLEOTIDE SEQUENCE [LARGE SCALE GENOMIC DNA]</scope>
    <source>
        <strain evidence="3 4">4Y4</strain>
    </source>
</reference>
<proteinExistence type="predicted"/>
<dbReference type="CDD" id="cd07129">
    <property type="entry name" value="ALDH_KGSADH"/>
    <property type="match status" value="1"/>
</dbReference>
<dbReference type="EMBL" id="JACLAU010000089">
    <property type="protein sequence ID" value="MBC2653771.1"/>
    <property type="molecule type" value="Genomic_DNA"/>
</dbReference>
<keyword evidence="4" id="KW-1185">Reference proteome</keyword>
<dbReference type="PANTHER" id="PTHR43353:SF3">
    <property type="entry name" value="ALDEHYDE DEHYDROGENASE-RELATED"/>
    <property type="match status" value="1"/>
</dbReference>
<evidence type="ECO:0000313" key="3">
    <source>
        <dbReference type="EMBL" id="MBC2653771.1"/>
    </source>
</evidence>
<dbReference type="InterPro" id="IPR050740">
    <property type="entry name" value="Aldehyde_DH_Superfamily"/>
</dbReference>
<dbReference type="Gene3D" id="3.40.605.10">
    <property type="entry name" value="Aldehyde Dehydrogenase, Chain A, domain 1"/>
    <property type="match status" value="1"/>
</dbReference>